<reference evidence="2" key="2">
    <citation type="journal article" date="2023" name="Science">
        <title>Genomic signatures of disease resistance in endangered staghorn corals.</title>
        <authorList>
            <person name="Vollmer S.V."/>
            <person name="Selwyn J.D."/>
            <person name="Despard B.A."/>
            <person name="Roesel C.L."/>
        </authorList>
    </citation>
    <scope>NUCLEOTIDE SEQUENCE</scope>
    <source>
        <strain evidence="2">K2</strain>
    </source>
</reference>
<protein>
    <submittedName>
        <fullName evidence="2">Uncharacterized protein</fullName>
    </submittedName>
</protein>
<evidence type="ECO:0000313" key="2">
    <source>
        <dbReference type="EMBL" id="KAK2548532.1"/>
    </source>
</evidence>
<name>A0AAD9PT30_ACRCE</name>
<comment type="caution">
    <text evidence="2">The sequence shown here is derived from an EMBL/GenBank/DDBJ whole genome shotgun (WGS) entry which is preliminary data.</text>
</comment>
<organism evidence="2 3">
    <name type="scientific">Acropora cervicornis</name>
    <name type="common">Staghorn coral</name>
    <dbReference type="NCBI Taxonomy" id="6130"/>
    <lineage>
        <taxon>Eukaryota</taxon>
        <taxon>Metazoa</taxon>
        <taxon>Cnidaria</taxon>
        <taxon>Anthozoa</taxon>
        <taxon>Hexacorallia</taxon>
        <taxon>Scleractinia</taxon>
        <taxon>Astrocoeniina</taxon>
        <taxon>Acroporidae</taxon>
        <taxon>Acropora</taxon>
    </lineage>
</organism>
<sequence length="172" mass="19762">FDIFIWKKHHGLLPLKEVVLEEAFKDNNGSKEKGALWSKIADALTQHGMKVTQRSARERFDKLYSDFKERERQDKQASGIDVKVLELEDKETQEKATAAEMRKRATERLSVTKRQSKDNATVTDEPEEEVSRKRRRSQTSMVDMMKESVTMKQTISGRAGADQKQRAGFKGS</sequence>
<dbReference type="AlphaFoldDB" id="A0AAD9PT30"/>
<dbReference type="Proteomes" id="UP001249851">
    <property type="component" value="Unassembled WGS sequence"/>
</dbReference>
<feature type="non-terminal residue" evidence="2">
    <location>
        <position position="1"/>
    </location>
</feature>
<reference evidence="2" key="1">
    <citation type="journal article" date="2023" name="G3 (Bethesda)">
        <title>Whole genome assembly and annotation of the endangered Caribbean coral Acropora cervicornis.</title>
        <authorList>
            <person name="Selwyn J.D."/>
            <person name="Vollmer S.V."/>
        </authorList>
    </citation>
    <scope>NUCLEOTIDE SEQUENCE</scope>
    <source>
        <strain evidence="2">K2</strain>
    </source>
</reference>
<evidence type="ECO:0000256" key="1">
    <source>
        <dbReference type="SAM" id="MobiDB-lite"/>
    </source>
</evidence>
<feature type="region of interest" description="Disordered" evidence="1">
    <location>
        <begin position="89"/>
        <end position="172"/>
    </location>
</feature>
<proteinExistence type="predicted"/>
<dbReference type="EMBL" id="JARQWQ010000145">
    <property type="protein sequence ID" value="KAK2548532.1"/>
    <property type="molecule type" value="Genomic_DNA"/>
</dbReference>
<accession>A0AAD9PT30</accession>
<dbReference type="Gene3D" id="1.10.10.60">
    <property type="entry name" value="Homeodomain-like"/>
    <property type="match status" value="1"/>
</dbReference>
<gene>
    <name evidence="2" type="ORF">P5673_031319</name>
</gene>
<keyword evidence="3" id="KW-1185">Reference proteome</keyword>
<evidence type="ECO:0000313" key="3">
    <source>
        <dbReference type="Proteomes" id="UP001249851"/>
    </source>
</evidence>